<evidence type="ECO:0000313" key="3">
    <source>
        <dbReference type="Proteomes" id="UP000244722"/>
    </source>
</evidence>
<keyword evidence="1" id="KW-1133">Transmembrane helix</keyword>
<keyword evidence="3" id="KW-1185">Reference proteome</keyword>
<proteinExistence type="predicted"/>
<dbReference type="Proteomes" id="UP000244722">
    <property type="component" value="Unassembled WGS sequence"/>
</dbReference>
<feature type="transmembrane region" description="Helical" evidence="1">
    <location>
        <begin position="54"/>
        <end position="74"/>
    </location>
</feature>
<keyword evidence="1" id="KW-0812">Transmembrane</keyword>
<reference evidence="2 3" key="1">
    <citation type="submission" date="2017-04" db="EMBL/GenBank/DDBJ databases">
        <title>Draft genome sequence of Tuber borchii Vittad., a whitish edible truffle.</title>
        <authorList>
            <consortium name="DOE Joint Genome Institute"/>
            <person name="Murat C."/>
            <person name="Kuo A."/>
            <person name="Barry K.W."/>
            <person name="Clum A."/>
            <person name="Dockter R.B."/>
            <person name="Fauchery L."/>
            <person name="Iotti M."/>
            <person name="Kohler A."/>
            <person name="Labutti K."/>
            <person name="Lindquist E.A."/>
            <person name="Lipzen A."/>
            <person name="Ohm R.A."/>
            <person name="Wang M."/>
            <person name="Grigoriev I.V."/>
            <person name="Zambonelli A."/>
            <person name="Martin F.M."/>
        </authorList>
    </citation>
    <scope>NUCLEOTIDE SEQUENCE [LARGE SCALE GENOMIC DNA]</scope>
    <source>
        <strain evidence="2 3">Tbo3840</strain>
    </source>
</reference>
<evidence type="ECO:0000256" key="1">
    <source>
        <dbReference type="SAM" id="Phobius"/>
    </source>
</evidence>
<sequence>MTVQGTKSLALRALHGGRARKKKKKEPLLVCFTTSRQPLPTTNINLPSSLSPSFSFFLPFLIPLAFIIASRFSLRLRLPQLSHPLLHRPFSRAKMAEKRLEQAEEHYFQSYNHHG</sequence>
<keyword evidence="1" id="KW-0472">Membrane</keyword>
<protein>
    <submittedName>
        <fullName evidence="2">Uncharacterized protein</fullName>
    </submittedName>
</protein>
<name>A0A2T7A0M6_TUBBO</name>
<dbReference type="AlphaFoldDB" id="A0A2T7A0M6"/>
<accession>A0A2T7A0M6</accession>
<comment type="caution">
    <text evidence="2">The sequence shown here is derived from an EMBL/GenBank/DDBJ whole genome shotgun (WGS) entry which is preliminary data.</text>
</comment>
<organism evidence="2 3">
    <name type="scientific">Tuber borchii</name>
    <name type="common">White truffle</name>
    <dbReference type="NCBI Taxonomy" id="42251"/>
    <lineage>
        <taxon>Eukaryota</taxon>
        <taxon>Fungi</taxon>
        <taxon>Dikarya</taxon>
        <taxon>Ascomycota</taxon>
        <taxon>Pezizomycotina</taxon>
        <taxon>Pezizomycetes</taxon>
        <taxon>Pezizales</taxon>
        <taxon>Tuberaceae</taxon>
        <taxon>Tuber</taxon>
    </lineage>
</organism>
<gene>
    <name evidence="2" type="ORF">B9Z19DRAFT_626430</name>
</gene>
<dbReference type="EMBL" id="NESQ01000047">
    <property type="protein sequence ID" value="PUU81298.1"/>
    <property type="molecule type" value="Genomic_DNA"/>
</dbReference>
<evidence type="ECO:0000313" key="2">
    <source>
        <dbReference type="EMBL" id="PUU81298.1"/>
    </source>
</evidence>